<dbReference type="CDD" id="cd01099">
    <property type="entry name" value="PAN_AP_HGF"/>
    <property type="match status" value="1"/>
</dbReference>
<dbReference type="AlphaFoldDB" id="A0A8B6ET41"/>
<dbReference type="EMBL" id="UYJE01005694">
    <property type="protein sequence ID" value="VDI39534.1"/>
    <property type="molecule type" value="Genomic_DNA"/>
</dbReference>
<accession>A0A8B6ET41</accession>
<gene>
    <name evidence="3" type="ORF">MGAL_10B038794</name>
</gene>
<dbReference type="SUPFAM" id="SSF57414">
    <property type="entry name" value="Hairpin loop containing domain-like"/>
    <property type="match status" value="1"/>
</dbReference>
<keyword evidence="4" id="KW-1185">Reference proteome</keyword>
<evidence type="ECO:0000256" key="1">
    <source>
        <dbReference type="SAM" id="SignalP"/>
    </source>
</evidence>
<feature type="chain" id="PRO_5032688815" description="Apple domain-containing protein" evidence="1">
    <location>
        <begin position="20"/>
        <end position="356"/>
    </location>
</feature>
<keyword evidence="1" id="KW-0732">Signal</keyword>
<feature type="domain" description="Apple" evidence="2">
    <location>
        <begin position="47"/>
        <end position="94"/>
    </location>
</feature>
<sequence length="356" mass="39534">MFIVKYVLFFINVFSPAQTESNIFRIHPDRLDSKLQGYIYLTFEKISPRLCFNKCIRRPNCHSYNYNKSLLTCELNNKPKSVSSEDFFFQNGYVYVEIEQYRGDPLLDPCHSKPCKSAEICEIKLDGNTFCVKDNKYTIKEPTFTTKSVKTTTNDNTNIRNTGTSEAQTKTMASISQTIGTATKSTELTSIYINVGTTTKTVDTTAEKHLTKTEFETTVYDNHGPTSDETSHTAATRLLKTTADQVSNYTITNDKPKLTTETVTGSETRTKTPVHVSNTHTIGTTTYDTTMTGTSTSDATITSAKTITPTSLSNTVGTTTNTVGTTEEHPLINTKGTTAVSETHLTKKLTHQQQSC</sequence>
<dbReference type="InterPro" id="IPR003609">
    <property type="entry name" value="Pan_app"/>
</dbReference>
<dbReference type="Pfam" id="PF00024">
    <property type="entry name" value="PAN_1"/>
    <property type="match status" value="1"/>
</dbReference>
<protein>
    <recommendedName>
        <fullName evidence="2">Apple domain-containing protein</fullName>
    </recommendedName>
</protein>
<name>A0A8B6ET41_MYTGA</name>
<proteinExistence type="predicted"/>
<evidence type="ECO:0000259" key="2">
    <source>
        <dbReference type="Pfam" id="PF00024"/>
    </source>
</evidence>
<comment type="caution">
    <text evidence="3">The sequence shown here is derived from an EMBL/GenBank/DDBJ whole genome shotgun (WGS) entry which is preliminary data.</text>
</comment>
<feature type="signal peptide" evidence="1">
    <location>
        <begin position="1"/>
        <end position="19"/>
    </location>
</feature>
<dbReference type="OrthoDB" id="6065594at2759"/>
<reference evidence="3" key="1">
    <citation type="submission" date="2018-11" db="EMBL/GenBank/DDBJ databases">
        <authorList>
            <person name="Alioto T."/>
            <person name="Alioto T."/>
        </authorList>
    </citation>
    <scope>NUCLEOTIDE SEQUENCE</scope>
</reference>
<evidence type="ECO:0000313" key="4">
    <source>
        <dbReference type="Proteomes" id="UP000596742"/>
    </source>
</evidence>
<organism evidence="3 4">
    <name type="scientific">Mytilus galloprovincialis</name>
    <name type="common">Mediterranean mussel</name>
    <dbReference type="NCBI Taxonomy" id="29158"/>
    <lineage>
        <taxon>Eukaryota</taxon>
        <taxon>Metazoa</taxon>
        <taxon>Spiralia</taxon>
        <taxon>Lophotrochozoa</taxon>
        <taxon>Mollusca</taxon>
        <taxon>Bivalvia</taxon>
        <taxon>Autobranchia</taxon>
        <taxon>Pteriomorphia</taxon>
        <taxon>Mytilida</taxon>
        <taxon>Mytiloidea</taxon>
        <taxon>Mytilidae</taxon>
        <taxon>Mytilinae</taxon>
        <taxon>Mytilus</taxon>
    </lineage>
</organism>
<dbReference type="Proteomes" id="UP000596742">
    <property type="component" value="Unassembled WGS sequence"/>
</dbReference>
<evidence type="ECO:0000313" key="3">
    <source>
        <dbReference type="EMBL" id="VDI39534.1"/>
    </source>
</evidence>